<gene>
    <name evidence="2" type="ORF">ASPZODRAFT_150354</name>
</gene>
<dbReference type="RefSeq" id="XP_022583981.1">
    <property type="nucleotide sequence ID" value="XM_022725611.1"/>
</dbReference>
<feature type="compositionally biased region" description="Low complexity" evidence="1">
    <location>
        <begin position="194"/>
        <end position="207"/>
    </location>
</feature>
<dbReference type="EMBL" id="KV878338">
    <property type="protein sequence ID" value="OJJ49471.1"/>
    <property type="molecule type" value="Genomic_DNA"/>
</dbReference>
<dbReference type="AlphaFoldDB" id="A0A1L9SQW9"/>
<dbReference type="OrthoDB" id="5206740at2759"/>
<reference evidence="3" key="1">
    <citation type="journal article" date="2017" name="Genome Biol.">
        <title>Comparative genomics reveals high biological diversity and specific adaptations in the industrially and medically important fungal genus Aspergillus.</title>
        <authorList>
            <person name="de Vries R.P."/>
            <person name="Riley R."/>
            <person name="Wiebenga A."/>
            <person name="Aguilar-Osorio G."/>
            <person name="Amillis S."/>
            <person name="Uchima C.A."/>
            <person name="Anderluh G."/>
            <person name="Asadollahi M."/>
            <person name="Askin M."/>
            <person name="Barry K."/>
            <person name="Battaglia E."/>
            <person name="Bayram O."/>
            <person name="Benocci T."/>
            <person name="Braus-Stromeyer S.A."/>
            <person name="Caldana C."/>
            <person name="Canovas D."/>
            <person name="Cerqueira G.C."/>
            <person name="Chen F."/>
            <person name="Chen W."/>
            <person name="Choi C."/>
            <person name="Clum A."/>
            <person name="Dos Santos R.A."/>
            <person name="Damasio A.R."/>
            <person name="Diallinas G."/>
            <person name="Emri T."/>
            <person name="Fekete E."/>
            <person name="Flipphi M."/>
            <person name="Freyberg S."/>
            <person name="Gallo A."/>
            <person name="Gournas C."/>
            <person name="Habgood R."/>
            <person name="Hainaut M."/>
            <person name="Harispe M.L."/>
            <person name="Henrissat B."/>
            <person name="Hilden K.S."/>
            <person name="Hope R."/>
            <person name="Hossain A."/>
            <person name="Karabika E."/>
            <person name="Karaffa L."/>
            <person name="Karanyi Z."/>
            <person name="Krasevec N."/>
            <person name="Kuo A."/>
            <person name="Kusch H."/>
            <person name="LaButti K."/>
            <person name="Lagendijk E.L."/>
            <person name="Lapidus A."/>
            <person name="Levasseur A."/>
            <person name="Lindquist E."/>
            <person name="Lipzen A."/>
            <person name="Logrieco A.F."/>
            <person name="MacCabe A."/>
            <person name="Maekelae M.R."/>
            <person name="Malavazi I."/>
            <person name="Melin P."/>
            <person name="Meyer V."/>
            <person name="Mielnichuk N."/>
            <person name="Miskei M."/>
            <person name="Molnar A.P."/>
            <person name="Mule G."/>
            <person name="Ngan C.Y."/>
            <person name="Orejas M."/>
            <person name="Orosz E."/>
            <person name="Ouedraogo J.P."/>
            <person name="Overkamp K.M."/>
            <person name="Park H.-S."/>
            <person name="Perrone G."/>
            <person name="Piumi F."/>
            <person name="Punt P.J."/>
            <person name="Ram A.F."/>
            <person name="Ramon A."/>
            <person name="Rauscher S."/>
            <person name="Record E."/>
            <person name="Riano-Pachon D.M."/>
            <person name="Robert V."/>
            <person name="Roehrig J."/>
            <person name="Ruller R."/>
            <person name="Salamov A."/>
            <person name="Salih N.S."/>
            <person name="Samson R.A."/>
            <person name="Sandor E."/>
            <person name="Sanguinetti M."/>
            <person name="Schuetze T."/>
            <person name="Sepcic K."/>
            <person name="Shelest E."/>
            <person name="Sherlock G."/>
            <person name="Sophianopoulou V."/>
            <person name="Squina F.M."/>
            <person name="Sun H."/>
            <person name="Susca A."/>
            <person name="Todd R.B."/>
            <person name="Tsang A."/>
            <person name="Unkles S.E."/>
            <person name="van de Wiele N."/>
            <person name="van Rossen-Uffink D."/>
            <person name="Oliveira J.V."/>
            <person name="Vesth T.C."/>
            <person name="Visser J."/>
            <person name="Yu J.-H."/>
            <person name="Zhou M."/>
            <person name="Andersen M.R."/>
            <person name="Archer D.B."/>
            <person name="Baker S.E."/>
            <person name="Benoit I."/>
            <person name="Brakhage A.A."/>
            <person name="Braus G.H."/>
            <person name="Fischer R."/>
            <person name="Frisvad J.C."/>
            <person name="Goldman G.H."/>
            <person name="Houbraken J."/>
            <person name="Oakley B."/>
            <person name="Pocsi I."/>
            <person name="Scazzocchio C."/>
            <person name="Seiboth B."/>
            <person name="vanKuyk P.A."/>
            <person name="Wortman J."/>
            <person name="Dyer P.S."/>
            <person name="Grigoriev I.V."/>
        </authorList>
    </citation>
    <scope>NUCLEOTIDE SEQUENCE [LARGE SCALE GENOMIC DNA]</scope>
    <source>
        <strain evidence="3">CBS 506.65</strain>
    </source>
</reference>
<proteinExistence type="predicted"/>
<evidence type="ECO:0000313" key="2">
    <source>
        <dbReference type="EMBL" id="OJJ49471.1"/>
    </source>
</evidence>
<feature type="region of interest" description="Disordered" evidence="1">
    <location>
        <begin position="175"/>
        <end position="307"/>
    </location>
</feature>
<dbReference type="Proteomes" id="UP000184188">
    <property type="component" value="Unassembled WGS sequence"/>
</dbReference>
<keyword evidence="3" id="KW-1185">Reference proteome</keyword>
<evidence type="ECO:0000313" key="3">
    <source>
        <dbReference type="Proteomes" id="UP000184188"/>
    </source>
</evidence>
<feature type="region of interest" description="Disordered" evidence="1">
    <location>
        <begin position="1"/>
        <end position="30"/>
    </location>
</feature>
<protein>
    <submittedName>
        <fullName evidence="2">Uncharacterized protein</fullName>
    </submittedName>
</protein>
<feature type="compositionally biased region" description="Polar residues" evidence="1">
    <location>
        <begin position="13"/>
        <end position="30"/>
    </location>
</feature>
<feature type="compositionally biased region" description="Polar residues" evidence="1">
    <location>
        <begin position="273"/>
        <end position="285"/>
    </location>
</feature>
<feature type="compositionally biased region" description="Low complexity" evidence="1">
    <location>
        <begin position="74"/>
        <end position="103"/>
    </location>
</feature>
<organism evidence="2 3">
    <name type="scientific">Penicilliopsis zonata CBS 506.65</name>
    <dbReference type="NCBI Taxonomy" id="1073090"/>
    <lineage>
        <taxon>Eukaryota</taxon>
        <taxon>Fungi</taxon>
        <taxon>Dikarya</taxon>
        <taxon>Ascomycota</taxon>
        <taxon>Pezizomycotina</taxon>
        <taxon>Eurotiomycetes</taxon>
        <taxon>Eurotiomycetidae</taxon>
        <taxon>Eurotiales</taxon>
        <taxon>Aspergillaceae</taxon>
        <taxon>Penicilliopsis</taxon>
    </lineage>
</organism>
<evidence type="ECO:0000256" key="1">
    <source>
        <dbReference type="SAM" id="MobiDB-lite"/>
    </source>
</evidence>
<dbReference type="STRING" id="1073090.A0A1L9SQW9"/>
<sequence>MNLPTSQPPQPALPSQNISRPTITSQRPKLTLQTSALPKTFGNSNTGLSLSFVANTGASPTVRNTFRNAYDFSAPSSATASPSKSSNKPSKLSTSSTVSNNNNAPYQLPLGVRSILRNSPLEPTSRRRSLSIASTAATRRVFFPAKKQVSYRYPLEEEIKTVRFTARHSDIPVESGLKTSAAARTPDEHDEGSDSSSAASSSSSESGTSDEDSSERKPQQKKRKKQRTLSSERQIRAAALVDGLEADNTEPVTPQTPVRGQAKRRREWKWTLGPTSGGRTESQKATTTTTPPPPRPTKTPFQQSTAL</sequence>
<feature type="region of interest" description="Disordered" evidence="1">
    <location>
        <begin position="74"/>
        <end position="105"/>
    </location>
</feature>
<name>A0A1L9SQW9_9EURO</name>
<accession>A0A1L9SQW9</accession>
<dbReference type="GeneID" id="34612076"/>
<feature type="compositionally biased region" description="Pro residues" evidence="1">
    <location>
        <begin position="1"/>
        <end position="12"/>
    </location>
</feature>
<dbReference type="VEuPathDB" id="FungiDB:ASPZODRAFT_150354"/>